<gene>
    <name evidence="2" type="ORF">EV199_3417</name>
</gene>
<evidence type="ECO:0000313" key="3">
    <source>
        <dbReference type="Proteomes" id="UP000293874"/>
    </source>
</evidence>
<dbReference type="Gene3D" id="3.90.320.10">
    <property type="match status" value="1"/>
</dbReference>
<name>A0A4Q7MWH8_9BACT</name>
<dbReference type="RefSeq" id="WP_207234275.1">
    <property type="nucleotide sequence ID" value="NZ_CP042431.1"/>
</dbReference>
<dbReference type="InterPro" id="IPR011335">
    <property type="entry name" value="Restrct_endonuc-II-like"/>
</dbReference>
<feature type="domain" description="PD-(D/E)XK endonuclease-like" evidence="1">
    <location>
        <begin position="14"/>
        <end position="270"/>
    </location>
</feature>
<dbReference type="SUPFAM" id="SSF52980">
    <property type="entry name" value="Restriction endonuclease-like"/>
    <property type="match status" value="1"/>
</dbReference>
<protein>
    <submittedName>
        <fullName evidence="2">PD-(D/E)XK nuclease superfamily protein</fullName>
    </submittedName>
</protein>
<dbReference type="AlphaFoldDB" id="A0A4Q7MWH8"/>
<organism evidence="2 3">
    <name type="scientific">Pseudobacter ginsenosidimutans</name>
    <dbReference type="NCBI Taxonomy" id="661488"/>
    <lineage>
        <taxon>Bacteria</taxon>
        <taxon>Pseudomonadati</taxon>
        <taxon>Bacteroidota</taxon>
        <taxon>Chitinophagia</taxon>
        <taxon>Chitinophagales</taxon>
        <taxon>Chitinophagaceae</taxon>
        <taxon>Pseudobacter</taxon>
    </lineage>
</organism>
<proteinExistence type="predicted"/>
<dbReference type="Proteomes" id="UP000293874">
    <property type="component" value="Unassembled WGS sequence"/>
</dbReference>
<keyword evidence="3" id="KW-1185">Reference proteome</keyword>
<comment type="caution">
    <text evidence="2">The sequence shown here is derived from an EMBL/GenBank/DDBJ whole genome shotgun (WGS) entry which is preliminary data.</text>
</comment>
<dbReference type="EMBL" id="SGXA01000002">
    <property type="protein sequence ID" value="RZS71513.1"/>
    <property type="molecule type" value="Genomic_DNA"/>
</dbReference>
<dbReference type="Pfam" id="PF12705">
    <property type="entry name" value="PDDEXK_1"/>
    <property type="match status" value="1"/>
</dbReference>
<accession>A0A4Q7MWH8</accession>
<evidence type="ECO:0000259" key="1">
    <source>
        <dbReference type="Pfam" id="PF12705"/>
    </source>
</evidence>
<sequence>MNKITSIRYNQIKRISPSQFSAMKNCAYKLVLAEAFDKRYLLPLSPNAYLGTLFHKLLEQITRHQIKTEDELNQRFSAELQTMEEKLILEGNGFYTPLQNNVKDFGIKKIQLKKYLLTLPTGTFVANKKYISEKWFQTTDGVLGGKIDLIIEDNDETEIIDFKTGSITMESLDDDGEIVYHVKEEYQEQIKLYAFLYSESTKRTSLKLNLVNLAKQKYSVDFTPEECSVLYQEARGLLDKINLTISELRFETIANPSAQNCRFCLFRPACSYYIEYLKIDKSFNDVTGVVTNTVTYMNGNISIDLDCNGEKITITGFGEEKSNYLNLCKGKTLNIFNLNKSMSGNIYTATKTTIIYE</sequence>
<reference evidence="2 3" key="1">
    <citation type="submission" date="2019-02" db="EMBL/GenBank/DDBJ databases">
        <title>Genomic Encyclopedia of Type Strains, Phase IV (KMG-IV): sequencing the most valuable type-strain genomes for metagenomic binning, comparative biology and taxonomic classification.</title>
        <authorList>
            <person name="Goeker M."/>
        </authorList>
    </citation>
    <scope>NUCLEOTIDE SEQUENCE [LARGE SCALE GENOMIC DNA]</scope>
    <source>
        <strain evidence="2 3">DSM 18116</strain>
    </source>
</reference>
<dbReference type="InterPro" id="IPR038726">
    <property type="entry name" value="PDDEXK_AddAB-type"/>
</dbReference>
<dbReference type="InterPro" id="IPR011604">
    <property type="entry name" value="PDDEXK-like_dom_sf"/>
</dbReference>
<evidence type="ECO:0000313" key="2">
    <source>
        <dbReference type="EMBL" id="RZS71513.1"/>
    </source>
</evidence>